<sequence>MTGHSFSFFSSFRWAVPCGGKATRAKFDNCPRRIEYLSNKCICWRSNQSAARWRSSRRGVSDDGVGGAQAARRTPHGRHPTWRCHTHAGTIRRAVQRVT</sequence>
<dbReference type="EMBL" id="SRLO01007329">
    <property type="protein sequence ID" value="TNN28082.1"/>
    <property type="molecule type" value="Genomic_DNA"/>
</dbReference>
<evidence type="ECO:0000313" key="3">
    <source>
        <dbReference type="Proteomes" id="UP000314294"/>
    </source>
</evidence>
<comment type="caution">
    <text evidence="2">The sequence shown here is derived from an EMBL/GenBank/DDBJ whole genome shotgun (WGS) entry which is preliminary data.</text>
</comment>
<evidence type="ECO:0000313" key="2">
    <source>
        <dbReference type="EMBL" id="TNN28082.1"/>
    </source>
</evidence>
<gene>
    <name evidence="2" type="ORF">EYF80_061770</name>
</gene>
<feature type="compositionally biased region" description="Basic residues" evidence="1">
    <location>
        <begin position="73"/>
        <end position="83"/>
    </location>
</feature>
<reference evidence="2 3" key="1">
    <citation type="submission" date="2019-03" db="EMBL/GenBank/DDBJ databases">
        <title>First draft genome of Liparis tanakae, snailfish: a comprehensive survey of snailfish specific genes.</title>
        <authorList>
            <person name="Kim W."/>
            <person name="Song I."/>
            <person name="Jeong J.-H."/>
            <person name="Kim D."/>
            <person name="Kim S."/>
            <person name="Ryu S."/>
            <person name="Song J.Y."/>
            <person name="Lee S.K."/>
        </authorList>
    </citation>
    <scope>NUCLEOTIDE SEQUENCE [LARGE SCALE GENOMIC DNA]</scope>
    <source>
        <tissue evidence="2">Muscle</tissue>
    </source>
</reference>
<dbReference type="AlphaFoldDB" id="A0A4Z2EIA3"/>
<accession>A0A4Z2EIA3</accession>
<protein>
    <submittedName>
        <fullName evidence="2">Uncharacterized protein</fullName>
    </submittedName>
</protein>
<proteinExistence type="predicted"/>
<organism evidence="2 3">
    <name type="scientific">Liparis tanakae</name>
    <name type="common">Tanaka's snailfish</name>
    <dbReference type="NCBI Taxonomy" id="230148"/>
    <lineage>
        <taxon>Eukaryota</taxon>
        <taxon>Metazoa</taxon>
        <taxon>Chordata</taxon>
        <taxon>Craniata</taxon>
        <taxon>Vertebrata</taxon>
        <taxon>Euteleostomi</taxon>
        <taxon>Actinopterygii</taxon>
        <taxon>Neopterygii</taxon>
        <taxon>Teleostei</taxon>
        <taxon>Neoteleostei</taxon>
        <taxon>Acanthomorphata</taxon>
        <taxon>Eupercaria</taxon>
        <taxon>Perciformes</taxon>
        <taxon>Cottioidei</taxon>
        <taxon>Cottales</taxon>
        <taxon>Liparidae</taxon>
        <taxon>Liparis</taxon>
    </lineage>
</organism>
<feature type="region of interest" description="Disordered" evidence="1">
    <location>
        <begin position="55"/>
        <end position="83"/>
    </location>
</feature>
<dbReference type="Proteomes" id="UP000314294">
    <property type="component" value="Unassembled WGS sequence"/>
</dbReference>
<name>A0A4Z2EIA3_9TELE</name>
<keyword evidence="3" id="KW-1185">Reference proteome</keyword>
<evidence type="ECO:0000256" key="1">
    <source>
        <dbReference type="SAM" id="MobiDB-lite"/>
    </source>
</evidence>